<name>A0A1D2MRY6_ORCCI</name>
<dbReference type="CDD" id="cd10529">
    <property type="entry name" value="SET_SETD5-like"/>
    <property type="match status" value="1"/>
</dbReference>
<dbReference type="SUPFAM" id="SSF82199">
    <property type="entry name" value="SET domain"/>
    <property type="match status" value="1"/>
</dbReference>
<feature type="domain" description="SET" evidence="3">
    <location>
        <begin position="19"/>
        <end position="149"/>
    </location>
</feature>
<feature type="compositionally biased region" description="Polar residues" evidence="2">
    <location>
        <begin position="448"/>
        <end position="464"/>
    </location>
</feature>
<dbReference type="InterPro" id="IPR001214">
    <property type="entry name" value="SET_dom"/>
</dbReference>
<feature type="compositionally biased region" description="Basic residues" evidence="2">
    <location>
        <begin position="423"/>
        <end position="433"/>
    </location>
</feature>
<protein>
    <submittedName>
        <fullName evidence="4">SET domain-containing protein 5</fullName>
    </submittedName>
</protein>
<dbReference type="SMART" id="SM00317">
    <property type="entry name" value="SET"/>
    <property type="match status" value="1"/>
</dbReference>
<comment type="caution">
    <text evidence="4">The sequence shown here is derived from an EMBL/GenBank/DDBJ whole genome shotgun (WGS) entry which is preliminary data.</text>
</comment>
<dbReference type="OrthoDB" id="1928087at2759"/>
<dbReference type="Gene3D" id="2.170.270.10">
    <property type="entry name" value="SET domain"/>
    <property type="match status" value="1"/>
</dbReference>
<evidence type="ECO:0000256" key="1">
    <source>
        <dbReference type="ARBA" id="ARBA00022853"/>
    </source>
</evidence>
<dbReference type="GO" id="GO:0008170">
    <property type="term" value="F:N-methyltransferase activity"/>
    <property type="evidence" value="ECO:0007669"/>
    <property type="project" value="UniProtKB-ARBA"/>
</dbReference>
<keyword evidence="1" id="KW-0156">Chromatin regulator</keyword>
<organism evidence="4 5">
    <name type="scientific">Orchesella cincta</name>
    <name type="common">Springtail</name>
    <name type="synonym">Podura cincta</name>
    <dbReference type="NCBI Taxonomy" id="48709"/>
    <lineage>
        <taxon>Eukaryota</taxon>
        <taxon>Metazoa</taxon>
        <taxon>Ecdysozoa</taxon>
        <taxon>Arthropoda</taxon>
        <taxon>Hexapoda</taxon>
        <taxon>Collembola</taxon>
        <taxon>Entomobryomorpha</taxon>
        <taxon>Entomobryoidea</taxon>
        <taxon>Orchesellidae</taxon>
        <taxon>Orchesellinae</taxon>
        <taxon>Orchesella</taxon>
    </lineage>
</organism>
<evidence type="ECO:0000313" key="4">
    <source>
        <dbReference type="EMBL" id="ODM95869.1"/>
    </source>
</evidence>
<dbReference type="GO" id="GO:0070210">
    <property type="term" value="C:Rpd3L-Expanded complex"/>
    <property type="evidence" value="ECO:0007669"/>
    <property type="project" value="TreeGrafter"/>
</dbReference>
<dbReference type="EMBL" id="LJIJ01000612">
    <property type="protein sequence ID" value="ODM95869.1"/>
    <property type="molecule type" value="Genomic_DNA"/>
</dbReference>
<accession>A0A1D2MRY6</accession>
<sequence length="494" mass="54017">MGNSSVPDPEFTPLSDDVKKWKLGVTSLEGGKKLKTLLAAVRVEPGEAIIEYIGKFLMLTGFQPTNKRSSQGNPNMISPEPFVFFHQVPKNGMCICIDCRKYGNDARFVRRSCTPNAEIRHVVGKGTIHAYVVATAVIDLDDEVTIPHEFKSVTCNTMNSVVQKYHVMSPPLPCACSDLDTCKAVATESVPGEVVHKKNGALISPTSLPHENKERRRRMSSRRTSSLDKETTESSRTPLASPSPQQLMIASPTESNKSLVSTTSPAEEAQDSSSVVVNSSKERPNGRTTRARTVAVSVEEPSTTPVSKRKTIVETPVTSRQRNRSGADTASYNNSTPSSGGGGDMYAAETHKMTREERKLQSVLKIIEKLESNQKKKESRQNQKKDKSGKSKKFEDRETDQDDDLQVTPTSVALAPIKFAPTSKKKGRKRGRSTSKSGGKPQLIMHRNSGSIADLRSTSTESDINSADEAAVRAAGMSPLQENMGPNFRLPKKK</sequence>
<dbReference type="GO" id="GO:0006355">
    <property type="term" value="P:regulation of DNA-templated transcription"/>
    <property type="evidence" value="ECO:0007669"/>
    <property type="project" value="TreeGrafter"/>
</dbReference>
<feature type="compositionally biased region" description="Polar residues" evidence="2">
    <location>
        <begin position="316"/>
        <end position="338"/>
    </location>
</feature>
<dbReference type="GO" id="GO:0008276">
    <property type="term" value="F:protein methyltransferase activity"/>
    <property type="evidence" value="ECO:0007669"/>
    <property type="project" value="UniProtKB-ARBA"/>
</dbReference>
<evidence type="ECO:0000259" key="3">
    <source>
        <dbReference type="PROSITE" id="PS50280"/>
    </source>
</evidence>
<dbReference type="PANTHER" id="PTHR46462">
    <property type="entry name" value="UPSET, ISOFORM A"/>
    <property type="match status" value="1"/>
</dbReference>
<dbReference type="InterPro" id="IPR046341">
    <property type="entry name" value="SET_dom_sf"/>
</dbReference>
<dbReference type="Pfam" id="PF00856">
    <property type="entry name" value="SET"/>
    <property type="match status" value="1"/>
</dbReference>
<feature type="compositionally biased region" description="Polar residues" evidence="2">
    <location>
        <begin position="234"/>
        <end position="279"/>
    </location>
</feature>
<dbReference type="GO" id="GO:0006325">
    <property type="term" value="P:chromatin organization"/>
    <property type="evidence" value="ECO:0007669"/>
    <property type="project" value="UniProtKB-KW"/>
</dbReference>
<feature type="non-terminal residue" evidence="4">
    <location>
        <position position="494"/>
    </location>
</feature>
<dbReference type="Proteomes" id="UP000094527">
    <property type="component" value="Unassembled WGS sequence"/>
</dbReference>
<feature type="region of interest" description="Disordered" evidence="2">
    <location>
        <begin position="196"/>
        <end position="464"/>
    </location>
</feature>
<dbReference type="PANTHER" id="PTHR46462:SF3">
    <property type="entry name" value="UPSET, ISOFORM A"/>
    <property type="match status" value="1"/>
</dbReference>
<evidence type="ECO:0000256" key="2">
    <source>
        <dbReference type="SAM" id="MobiDB-lite"/>
    </source>
</evidence>
<reference evidence="4 5" key="1">
    <citation type="journal article" date="2016" name="Genome Biol. Evol.">
        <title>Gene Family Evolution Reflects Adaptation to Soil Environmental Stressors in the Genome of the Collembolan Orchesella cincta.</title>
        <authorList>
            <person name="Faddeeva-Vakhrusheva A."/>
            <person name="Derks M.F."/>
            <person name="Anvar S.Y."/>
            <person name="Agamennone V."/>
            <person name="Suring W."/>
            <person name="Smit S."/>
            <person name="van Straalen N.M."/>
            <person name="Roelofs D."/>
        </authorList>
    </citation>
    <scope>NUCLEOTIDE SEQUENCE [LARGE SCALE GENOMIC DNA]</scope>
    <source>
        <tissue evidence="4">Mixed pool</tissue>
    </source>
</reference>
<proteinExistence type="predicted"/>
<feature type="compositionally biased region" description="Basic and acidic residues" evidence="2">
    <location>
        <begin position="349"/>
        <end position="396"/>
    </location>
</feature>
<dbReference type="GO" id="GO:0034967">
    <property type="term" value="C:Set3 complex"/>
    <property type="evidence" value="ECO:0007669"/>
    <property type="project" value="TreeGrafter"/>
</dbReference>
<dbReference type="PROSITE" id="PS50280">
    <property type="entry name" value="SET"/>
    <property type="match status" value="1"/>
</dbReference>
<keyword evidence="5" id="KW-1185">Reference proteome</keyword>
<dbReference type="STRING" id="48709.A0A1D2MRY6"/>
<dbReference type="GO" id="GO:0008757">
    <property type="term" value="F:S-adenosylmethionine-dependent methyltransferase activity"/>
    <property type="evidence" value="ECO:0007669"/>
    <property type="project" value="UniProtKB-ARBA"/>
</dbReference>
<dbReference type="AlphaFoldDB" id="A0A1D2MRY6"/>
<evidence type="ECO:0000313" key="5">
    <source>
        <dbReference type="Proteomes" id="UP000094527"/>
    </source>
</evidence>
<gene>
    <name evidence="4" type="ORF">Ocin01_10815</name>
</gene>